<comment type="caution">
    <text evidence="1">The sequence shown here is derived from an EMBL/GenBank/DDBJ whole genome shotgun (WGS) entry which is preliminary data.</text>
</comment>
<dbReference type="Proteomes" id="UP000318733">
    <property type="component" value="Unassembled WGS sequence"/>
</dbReference>
<dbReference type="RefSeq" id="WP_144249884.1">
    <property type="nucleotide sequence ID" value="NZ_VLPK01000004.1"/>
</dbReference>
<gene>
    <name evidence="1" type="ORF">FO440_18990</name>
</gene>
<reference evidence="1 2" key="1">
    <citation type="submission" date="2019-07" db="EMBL/GenBank/DDBJ databases">
        <authorList>
            <person name="Huq M.A."/>
        </authorList>
    </citation>
    <scope>NUCLEOTIDE SEQUENCE [LARGE SCALE GENOMIC DNA]</scope>
    <source>
        <strain evidence="1 2">MAH-19</strain>
    </source>
</reference>
<organism evidence="1 2">
    <name type="scientific">Mucilaginibacter corticis</name>
    <dbReference type="NCBI Taxonomy" id="2597670"/>
    <lineage>
        <taxon>Bacteria</taxon>
        <taxon>Pseudomonadati</taxon>
        <taxon>Bacteroidota</taxon>
        <taxon>Sphingobacteriia</taxon>
        <taxon>Sphingobacteriales</taxon>
        <taxon>Sphingobacteriaceae</taxon>
        <taxon>Mucilaginibacter</taxon>
    </lineage>
</organism>
<dbReference type="OrthoDB" id="1189226at2"/>
<protein>
    <recommendedName>
        <fullName evidence="3">SMI1/KNR4 family protein</fullName>
    </recommendedName>
</protein>
<dbReference type="AlphaFoldDB" id="A0A556MFK8"/>
<sequence length="160" mass="18385">MDIKYLTLLNNNPSIQEIKGGFVKTLQPITITEINNLEQTYNGRNPFPVALRELLFLAGKYCYVLDFGLFESQAAMQEKSRSWLKQSKHDIDRPFFVIDVYNASEQFLFVYLDEDLNDPVVYEAFLPVKNGVDFIESLNQSLSEYISAGLKKILNGENPF</sequence>
<dbReference type="EMBL" id="VLPK01000004">
    <property type="protein sequence ID" value="TSJ38602.1"/>
    <property type="molecule type" value="Genomic_DNA"/>
</dbReference>
<proteinExistence type="predicted"/>
<evidence type="ECO:0000313" key="1">
    <source>
        <dbReference type="EMBL" id="TSJ38602.1"/>
    </source>
</evidence>
<evidence type="ECO:0008006" key="3">
    <source>
        <dbReference type="Google" id="ProtNLM"/>
    </source>
</evidence>
<accession>A0A556MFK8</accession>
<name>A0A556MFK8_9SPHI</name>
<evidence type="ECO:0000313" key="2">
    <source>
        <dbReference type="Proteomes" id="UP000318733"/>
    </source>
</evidence>
<keyword evidence="2" id="KW-1185">Reference proteome</keyword>